<gene>
    <name evidence="5" type="ORF">A2159_01535</name>
</gene>
<keyword evidence="2" id="KW-0560">Oxidoreductase</keyword>
<reference evidence="5 6" key="1">
    <citation type="journal article" date="2016" name="Nat. Commun.">
        <title>Thousands of microbial genomes shed light on interconnected biogeochemical processes in an aquifer system.</title>
        <authorList>
            <person name="Anantharaman K."/>
            <person name="Brown C.T."/>
            <person name="Hug L.A."/>
            <person name="Sharon I."/>
            <person name="Castelle C.J."/>
            <person name="Probst A.J."/>
            <person name="Thomas B.C."/>
            <person name="Singh A."/>
            <person name="Wilkins M.J."/>
            <person name="Karaoz U."/>
            <person name="Brodie E.L."/>
            <person name="Williams K.H."/>
            <person name="Hubbard S.S."/>
            <person name="Banfield J.F."/>
        </authorList>
    </citation>
    <scope>NUCLEOTIDE SEQUENCE [LARGE SCALE GENOMIC DNA]</scope>
</reference>
<comment type="cofactor">
    <cofactor evidence="1">
        <name>thiamine diphosphate</name>
        <dbReference type="ChEBI" id="CHEBI:58937"/>
    </cofactor>
</comment>
<dbReference type="Gene3D" id="3.40.50.970">
    <property type="match status" value="1"/>
</dbReference>
<accession>A0A1F7X5Q4</accession>
<feature type="domain" description="Dehydrogenase E1 component" evidence="4">
    <location>
        <begin position="11"/>
        <end position="307"/>
    </location>
</feature>
<dbReference type="Proteomes" id="UP000179219">
    <property type="component" value="Unassembled WGS sequence"/>
</dbReference>
<proteinExistence type="predicted"/>
<evidence type="ECO:0000256" key="3">
    <source>
        <dbReference type="ARBA" id="ARBA00023052"/>
    </source>
</evidence>
<dbReference type="SUPFAM" id="SSF52518">
    <property type="entry name" value="Thiamin diphosphate-binding fold (THDP-binding)"/>
    <property type="match status" value="1"/>
</dbReference>
<dbReference type="InterPro" id="IPR001017">
    <property type="entry name" value="DH_E1"/>
</dbReference>
<dbReference type="InterPro" id="IPR029061">
    <property type="entry name" value="THDP-binding"/>
</dbReference>
<dbReference type="InterPro" id="IPR050642">
    <property type="entry name" value="PDH_E1_Alpha_Subunit"/>
</dbReference>
<sequence length="320" mass="36402">MNKLSLELYKKLYLIRYTEEAIIENYDSDEMKTPMHMSMGEEAIVVGVCQALGSKSQTFGTYRSHALYLAISQDTDGFFSEMYGKKAGVVRGKGGSMHLSYPEKDLMATSAVVASTIPVAVGSAYANKYLDNGKIVGVFFGDGAVDEGVFWESLNIACLMKLPIIFICEDNGYAVHTETAKRHGYKSIEKIIENFKCKVFSSESTDVEEIYKISKSAVNFVKKKKKPIFLHFKYYRYLEHVGINWDFSAGYRSKKEFKKWFKKDPIAFQKKRLLKQKISKSQIEKAENAIAKQVEKSIQKAKKSPFAAYKEVFKDAFYES</sequence>
<evidence type="ECO:0000259" key="4">
    <source>
        <dbReference type="Pfam" id="PF00676"/>
    </source>
</evidence>
<keyword evidence="3" id="KW-0786">Thiamine pyrophosphate</keyword>
<dbReference type="EMBL" id="MGFP01000013">
    <property type="protein sequence ID" value="OGM10424.1"/>
    <property type="molecule type" value="Genomic_DNA"/>
</dbReference>
<comment type="caution">
    <text evidence="5">The sequence shown here is derived from an EMBL/GenBank/DDBJ whole genome shotgun (WGS) entry which is preliminary data.</text>
</comment>
<dbReference type="CDD" id="cd02000">
    <property type="entry name" value="TPP_E1_PDC_ADC_BCADC"/>
    <property type="match status" value="1"/>
</dbReference>
<dbReference type="Pfam" id="PF00676">
    <property type="entry name" value="E1_dh"/>
    <property type="match status" value="1"/>
</dbReference>
<protein>
    <recommendedName>
        <fullName evidence="4">Dehydrogenase E1 component domain-containing protein</fullName>
    </recommendedName>
</protein>
<evidence type="ECO:0000313" key="6">
    <source>
        <dbReference type="Proteomes" id="UP000179219"/>
    </source>
</evidence>
<name>A0A1F7X5Q4_9BACT</name>
<organism evidence="5 6">
    <name type="scientific">Candidatus Woesebacteria bacterium RBG_13_34_9</name>
    <dbReference type="NCBI Taxonomy" id="1802477"/>
    <lineage>
        <taxon>Bacteria</taxon>
        <taxon>Candidatus Woeseibacteriota</taxon>
    </lineage>
</organism>
<dbReference type="GO" id="GO:0004739">
    <property type="term" value="F:pyruvate dehydrogenase (acetyl-transferring) activity"/>
    <property type="evidence" value="ECO:0007669"/>
    <property type="project" value="TreeGrafter"/>
</dbReference>
<dbReference type="AlphaFoldDB" id="A0A1F7X5Q4"/>
<dbReference type="PANTHER" id="PTHR11516:SF60">
    <property type="entry name" value="PYRUVATE DEHYDROGENASE E1 COMPONENT SUBUNIT ALPHA"/>
    <property type="match status" value="1"/>
</dbReference>
<evidence type="ECO:0000256" key="1">
    <source>
        <dbReference type="ARBA" id="ARBA00001964"/>
    </source>
</evidence>
<evidence type="ECO:0000256" key="2">
    <source>
        <dbReference type="ARBA" id="ARBA00023002"/>
    </source>
</evidence>
<dbReference type="GO" id="GO:0006086">
    <property type="term" value="P:pyruvate decarboxylation to acetyl-CoA"/>
    <property type="evidence" value="ECO:0007669"/>
    <property type="project" value="TreeGrafter"/>
</dbReference>
<dbReference type="PANTHER" id="PTHR11516">
    <property type="entry name" value="PYRUVATE DEHYDROGENASE E1 COMPONENT, ALPHA SUBUNIT BACTERIAL AND ORGANELLAR"/>
    <property type="match status" value="1"/>
</dbReference>
<evidence type="ECO:0000313" key="5">
    <source>
        <dbReference type="EMBL" id="OGM10424.1"/>
    </source>
</evidence>